<dbReference type="OrthoDB" id="5298361at2"/>
<reference evidence="3" key="1">
    <citation type="submission" date="2015-01" db="EMBL/GenBank/DDBJ databases">
        <authorList>
            <person name="Paterson Steve"/>
        </authorList>
    </citation>
    <scope>NUCLEOTIDE SEQUENCE [LARGE SCALE GENOMIC DNA]</scope>
    <source>
        <strain evidence="3">OBR1</strain>
    </source>
</reference>
<dbReference type="AlphaFoldDB" id="A0A0G4JXG5"/>
<evidence type="ECO:0000313" key="3">
    <source>
        <dbReference type="Proteomes" id="UP000044377"/>
    </source>
</evidence>
<evidence type="ECO:0000256" key="1">
    <source>
        <dbReference type="SAM" id="MobiDB-lite"/>
    </source>
</evidence>
<proteinExistence type="predicted"/>
<feature type="compositionally biased region" description="Polar residues" evidence="1">
    <location>
        <begin position="10"/>
        <end position="25"/>
    </location>
</feature>
<dbReference type="Proteomes" id="UP000044377">
    <property type="component" value="Unassembled WGS sequence"/>
</dbReference>
<feature type="region of interest" description="Disordered" evidence="1">
    <location>
        <begin position="10"/>
        <end position="29"/>
    </location>
</feature>
<evidence type="ECO:0000313" key="2">
    <source>
        <dbReference type="EMBL" id="CPR18183.1"/>
    </source>
</evidence>
<protein>
    <submittedName>
        <fullName evidence="2">Uncharacterized protein</fullName>
    </submittedName>
</protein>
<dbReference type="EMBL" id="CGIG01000001">
    <property type="protein sequence ID" value="CPR18183.1"/>
    <property type="molecule type" value="Genomic_DNA"/>
</dbReference>
<gene>
    <name evidence="2" type="ORF">BN1221_03069c</name>
</gene>
<name>A0A0G4JXG5_9GAMM</name>
<dbReference type="RefSeq" id="WP_156186748.1">
    <property type="nucleotide sequence ID" value="NZ_CGIG01000001.1"/>
</dbReference>
<keyword evidence="3" id="KW-1185">Reference proteome</keyword>
<accession>A0A0G4JXG5</accession>
<organism evidence="2 3">
    <name type="scientific">Brenneria goodwinii</name>
    <dbReference type="NCBI Taxonomy" id="1109412"/>
    <lineage>
        <taxon>Bacteria</taxon>
        <taxon>Pseudomonadati</taxon>
        <taxon>Pseudomonadota</taxon>
        <taxon>Gammaproteobacteria</taxon>
        <taxon>Enterobacterales</taxon>
        <taxon>Pectobacteriaceae</taxon>
        <taxon>Brenneria</taxon>
    </lineage>
</organism>
<sequence>MEWIAKYLGSSVSTSDTPENNIQNRENWDSWFNGPNVTLDFMPERDLPEEQTRDDH</sequence>